<keyword evidence="5 7" id="KW-1133">Transmembrane helix</keyword>
<accession>A0A6M2DJ84</accession>
<dbReference type="PROSITE" id="PS51012">
    <property type="entry name" value="ABC_TM2"/>
    <property type="match status" value="1"/>
</dbReference>
<evidence type="ECO:0000256" key="2">
    <source>
        <dbReference type="ARBA" id="ARBA00022692"/>
    </source>
</evidence>
<dbReference type="InterPro" id="IPR003593">
    <property type="entry name" value="AAA+_ATPase"/>
</dbReference>
<evidence type="ECO:0000256" key="4">
    <source>
        <dbReference type="ARBA" id="ARBA00022840"/>
    </source>
</evidence>
<dbReference type="GO" id="GO:0005524">
    <property type="term" value="F:ATP binding"/>
    <property type="evidence" value="ECO:0007669"/>
    <property type="project" value="UniProtKB-KW"/>
</dbReference>
<protein>
    <submittedName>
        <fullName evidence="10">Putative lipid exporter abca1</fullName>
    </submittedName>
</protein>
<sequence>MDAETEPLPPLPQVKDSDLALRRRQLKSQQSTVASRKQHAVCVRGAHKQYGSSKNPNIILDGLNMTVPKGSIYGLLGASGCGKTTLLSCIVGRRRLNQGEIWVLGGTPGSRGSGVPGPRIGYMPQEIALYGEFSIRETMIYFGWISGMTTSEVDGRIDFLLDFLQLPAGGRMVKSLSGGQQRRVSLAAALLHQPELLILDEPTVGVDPVLRQGIWDHLVDITQGGKTTVIITTHYIEETRQAHMIGLMRGGKFLAEESPAHLMQQYRTDTLEAVFLKLSVLQNMGKRRRSSILQQVTERIEIPHPATDPAIELEDEEIGEISGEFGDNISMSSRGGVRGSRGVVVPGVSVGVVPPLPPEEAPEFNCWDRAKLLQTHHMKALIWKNFLWMWRNVGVMAFIIGLPVAQIVLFCLSIGHDPVGLHMAVFNGELNTTLWGDEARTDPSSCPVTRGCNQTLLSCRYLSHLRDRKAELEFYADEDLALEAVRRGKVWGSIVFAHNYTESLVERMEQGRNAPDDILAAADIDVTMDMSNQQIGTLLYRDIQYAFGDFIKQLLRDCDIDPNVGNIPLQFRNPVFGDQIPNFTDFAAPGVILTIIFFLSVALTSGAMLLERNEGLLERSLVSGITGVEILFSHVTTQFLVMCGQTALVLIFSFAVFGLSIKGSVTWITILTILTGLCGMCFGFVVSCSCENERSATYMAMGSFLPIVMLCGIIWPIEGMHQVLRYISYILPLTKSTESLRSMLQRGWSIHRPQVYYGFLSTFGWCVVFLTVSILLLKFKKG</sequence>
<comment type="subcellular location">
    <subcellularLocation>
        <location evidence="1">Membrane</location>
        <topology evidence="1">Multi-pass membrane protein</topology>
    </subcellularLocation>
</comment>
<dbReference type="Pfam" id="PF00005">
    <property type="entry name" value="ABC_tran"/>
    <property type="match status" value="1"/>
</dbReference>
<dbReference type="InterPro" id="IPR003439">
    <property type="entry name" value="ABC_transporter-like_ATP-bd"/>
</dbReference>
<evidence type="ECO:0000256" key="3">
    <source>
        <dbReference type="ARBA" id="ARBA00022741"/>
    </source>
</evidence>
<dbReference type="PROSITE" id="PS00211">
    <property type="entry name" value="ABC_TRANSPORTER_1"/>
    <property type="match status" value="1"/>
</dbReference>
<dbReference type="Pfam" id="PF12698">
    <property type="entry name" value="ABC2_membrane_3"/>
    <property type="match status" value="1"/>
</dbReference>
<keyword evidence="3" id="KW-0547">Nucleotide-binding</keyword>
<dbReference type="GO" id="GO:0016020">
    <property type="term" value="C:membrane"/>
    <property type="evidence" value="ECO:0007669"/>
    <property type="project" value="UniProtKB-SubCell"/>
</dbReference>
<evidence type="ECO:0000259" key="8">
    <source>
        <dbReference type="PROSITE" id="PS50893"/>
    </source>
</evidence>
<evidence type="ECO:0000256" key="1">
    <source>
        <dbReference type="ARBA" id="ARBA00004141"/>
    </source>
</evidence>
<feature type="transmembrane region" description="Helical" evidence="7">
    <location>
        <begin position="667"/>
        <end position="686"/>
    </location>
</feature>
<evidence type="ECO:0000313" key="10">
    <source>
        <dbReference type="EMBL" id="NOV45750.1"/>
    </source>
</evidence>
<evidence type="ECO:0000256" key="7">
    <source>
        <dbReference type="SAM" id="Phobius"/>
    </source>
</evidence>
<dbReference type="SUPFAM" id="SSF52540">
    <property type="entry name" value="P-loop containing nucleoside triphosphate hydrolases"/>
    <property type="match status" value="1"/>
</dbReference>
<evidence type="ECO:0000256" key="5">
    <source>
        <dbReference type="ARBA" id="ARBA00022989"/>
    </source>
</evidence>
<feature type="domain" description="ABC transmembrane type-2" evidence="9">
    <location>
        <begin position="553"/>
        <end position="780"/>
    </location>
</feature>
<feature type="transmembrane region" description="Helical" evidence="7">
    <location>
        <begin position="755"/>
        <end position="777"/>
    </location>
</feature>
<dbReference type="InterPro" id="IPR013525">
    <property type="entry name" value="ABC2_TM"/>
</dbReference>
<dbReference type="Gene3D" id="3.40.50.300">
    <property type="entry name" value="P-loop containing nucleotide triphosphate hydrolases"/>
    <property type="match status" value="1"/>
</dbReference>
<dbReference type="GO" id="GO:0016887">
    <property type="term" value="F:ATP hydrolysis activity"/>
    <property type="evidence" value="ECO:0007669"/>
    <property type="project" value="InterPro"/>
</dbReference>
<dbReference type="InterPro" id="IPR047817">
    <property type="entry name" value="ABC2_TM_bact-type"/>
</dbReference>
<feature type="transmembrane region" description="Helical" evidence="7">
    <location>
        <begin position="586"/>
        <end position="610"/>
    </location>
</feature>
<keyword evidence="6 7" id="KW-0472">Membrane</keyword>
<name>A0A6M2DJ84_XENCH</name>
<dbReference type="PANTHER" id="PTHR43038">
    <property type="entry name" value="ATP-BINDING CASSETTE, SUB-FAMILY H, MEMBER 1"/>
    <property type="match status" value="1"/>
</dbReference>
<proteinExistence type="predicted"/>
<keyword evidence="4" id="KW-0067">ATP-binding</keyword>
<dbReference type="CDD" id="cd03230">
    <property type="entry name" value="ABC_DR_subfamily_A"/>
    <property type="match status" value="1"/>
</dbReference>
<dbReference type="AlphaFoldDB" id="A0A6M2DJ84"/>
<dbReference type="PROSITE" id="PS50893">
    <property type="entry name" value="ABC_TRANSPORTER_2"/>
    <property type="match status" value="1"/>
</dbReference>
<dbReference type="EMBL" id="GIIL01002024">
    <property type="protein sequence ID" value="NOV45750.1"/>
    <property type="molecule type" value="Transcribed_RNA"/>
</dbReference>
<feature type="domain" description="ABC transporter" evidence="8">
    <location>
        <begin position="41"/>
        <end position="275"/>
    </location>
</feature>
<organism evidence="10">
    <name type="scientific">Xenopsylla cheopis</name>
    <name type="common">Oriental rat flea</name>
    <name type="synonym">Pulex cheopis</name>
    <dbReference type="NCBI Taxonomy" id="163159"/>
    <lineage>
        <taxon>Eukaryota</taxon>
        <taxon>Metazoa</taxon>
        <taxon>Ecdysozoa</taxon>
        <taxon>Arthropoda</taxon>
        <taxon>Hexapoda</taxon>
        <taxon>Insecta</taxon>
        <taxon>Pterygota</taxon>
        <taxon>Neoptera</taxon>
        <taxon>Endopterygota</taxon>
        <taxon>Siphonaptera</taxon>
        <taxon>Pulicidae</taxon>
        <taxon>Xenopsyllinae</taxon>
        <taxon>Xenopsylla</taxon>
    </lineage>
</organism>
<dbReference type="PANTHER" id="PTHR43038:SF5">
    <property type="entry name" value="RE14039P"/>
    <property type="match status" value="1"/>
</dbReference>
<dbReference type="SMART" id="SM00382">
    <property type="entry name" value="AAA"/>
    <property type="match status" value="1"/>
</dbReference>
<feature type="transmembrane region" description="Helical" evidence="7">
    <location>
        <begin position="639"/>
        <end position="661"/>
    </location>
</feature>
<reference evidence="10" key="1">
    <citation type="submission" date="2020-03" db="EMBL/GenBank/DDBJ databases">
        <title>Transcriptomic Profiling of the Digestive Tract of the Rat Flea, Xenopsylla cheopis, Following Blood Feeding and Infection with Yersinia pestis.</title>
        <authorList>
            <person name="Bland D.M."/>
            <person name="Martens C.A."/>
            <person name="Virtaneva K."/>
            <person name="Kanakabandi K."/>
            <person name="Long D."/>
            <person name="Rosenke R."/>
            <person name="Saturday G.A."/>
            <person name="Hoyt F.H."/>
            <person name="Bruno D.P."/>
            <person name="Ribeiro J.M.C."/>
            <person name="Hinnebusch J."/>
        </authorList>
    </citation>
    <scope>NUCLEOTIDE SEQUENCE</scope>
</reference>
<dbReference type="InterPro" id="IPR017871">
    <property type="entry name" value="ABC_transporter-like_CS"/>
</dbReference>
<feature type="transmembrane region" description="Helical" evidence="7">
    <location>
        <begin position="698"/>
        <end position="717"/>
    </location>
</feature>
<evidence type="ECO:0000259" key="9">
    <source>
        <dbReference type="PROSITE" id="PS51012"/>
    </source>
</evidence>
<evidence type="ECO:0000256" key="6">
    <source>
        <dbReference type="ARBA" id="ARBA00023136"/>
    </source>
</evidence>
<dbReference type="InterPro" id="IPR027417">
    <property type="entry name" value="P-loop_NTPase"/>
</dbReference>
<keyword evidence="2 7" id="KW-0812">Transmembrane</keyword>
<dbReference type="GO" id="GO:0140359">
    <property type="term" value="F:ABC-type transporter activity"/>
    <property type="evidence" value="ECO:0007669"/>
    <property type="project" value="InterPro"/>
</dbReference>